<dbReference type="AlphaFoldDB" id="X0YIB6"/>
<dbReference type="EMBL" id="BART01004689">
    <property type="protein sequence ID" value="GAG55789.1"/>
    <property type="molecule type" value="Genomic_DNA"/>
</dbReference>
<accession>X0YIB6</accession>
<reference evidence="1" key="1">
    <citation type="journal article" date="2014" name="Front. Microbiol.">
        <title>High frequency of phylogenetically diverse reductive dehalogenase-homologous genes in deep subseafloor sedimentary metagenomes.</title>
        <authorList>
            <person name="Kawai M."/>
            <person name="Futagami T."/>
            <person name="Toyoda A."/>
            <person name="Takaki Y."/>
            <person name="Nishi S."/>
            <person name="Hori S."/>
            <person name="Arai W."/>
            <person name="Tsubouchi T."/>
            <person name="Morono Y."/>
            <person name="Uchiyama I."/>
            <person name="Ito T."/>
            <person name="Fujiyama A."/>
            <person name="Inagaki F."/>
            <person name="Takami H."/>
        </authorList>
    </citation>
    <scope>NUCLEOTIDE SEQUENCE</scope>
    <source>
        <strain evidence="1">Expedition CK06-06</strain>
    </source>
</reference>
<proteinExistence type="predicted"/>
<name>X0YIB6_9ZZZZ</name>
<gene>
    <name evidence="1" type="ORF">S01H4_11541</name>
</gene>
<evidence type="ECO:0000313" key="1">
    <source>
        <dbReference type="EMBL" id="GAG55789.1"/>
    </source>
</evidence>
<sequence length="64" mass="6598">MSANSNSVVPAKLKDFVTPISLSVILRNPLTAEISTLPLAAGSTTASINPPSIYPADCILLSQS</sequence>
<protein>
    <submittedName>
        <fullName evidence="1">Uncharacterized protein</fullName>
    </submittedName>
</protein>
<organism evidence="1">
    <name type="scientific">marine sediment metagenome</name>
    <dbReference type="NCBI Taxonomy" id="412755"/>
    <lineage>
        <taxon>unclassified sequences</taxon>
        <taxon>metagenomes</taxon>
        <taxon>ecological metagenomes</taxon>
    </lineage>
</organism>
<comment type="caution">
    <text evidence="1">The sequence shown here is derived from an EMBL/GenBank/DDBJ whole genome shotgun (WGS) entry which is preliminary data.</text>
</comment>